<reference evidence="1 3" key="1">
    <citation type="submission" date="2008-03" db="EMBL/GenBank/DDBJ databases">
        <title>Annotation of Ixodes scapularis.</title>
        <authorList>
            <consortium name="Ixodes scapularis Genome Project Consortium"/>
            <person name="Caler E."/>
            <person name="Hannick L.I."/>
            <person name="Bidwell S."/>
            <person name="Joardar V."/>
            <person name="Thiagarajan M."/>
            <person name="Amedeo P."/>
            <person name="Galinsky K.J."/>
            <person name="Schobel S."/>
            <person name="Inman J."/>
            <person name="Hostetler J."/>
            <person name="Miller J."/>
            <person name="Hammond M."/>
            <person name="Megy K."/>
            <person name="Lawson D."/>
            <person name="Kodira C."/>
            <person name="Sutton G."/>
            <person name="Meyer J."/>
            <person name="Hill C.A."/>
            <person name="Birren B."/>
            <person name="Nene V."/>
            <person name="Collins F."/>
            <person name="Alarcon-Chaidez F."/>
            <person name="Wikel S."/>
            <person name="Strausberg R."/>
        </authorList>
    </citation>
    <scope>NUCLEOTIDE SEQUENCE [LARGE SCALE GENOMIC DNA]</scope>
    <source>
        <strain evidence="3">Wikel</strain>
        <strain evidence="1">Wikel colony</strain>
    </source>
</reference>
<dbReference type="AlphaFoldDB" id="B7PN95"/>
<gene>
    <name evidence="1" type="ORF">IscW_ISCW005832</name>
</gene>
<proteinExistence type="predicted"/>
<evidence type="ECO:0000313" key="3">
    <source>
        <dbReference type="Proteomes" id="UP000001555"/>
    </source>
</evidence>
<name>B7PN95_IXOSC</name>
<dbReference type="VEuPathDB" id="VectorBase:ISCW005832"/>
<dbReference type="InParanoid" id="B7PN95"/>
<dbReference type="VEuPathDB" id="VectorBase:ISCI005832"/>
<dbReference type="PaxDb" id="6945-B7PN95"/>
<dbReference type="Proteomes" id="UP000001555">
    <property type="component" value="Unassembled WGS sequence"/>
</dbReference>
<dbReference type="HOGENOM" id="CLU_2006418_0_0_1"/>
<organism>
    <name type="scientific">Ixodes scapularis</name>
    <name type="common">Black-legged tick</name>
    <name type="synonym">Deer tick</name>
    <dbReference type="NCBI Taxonomy" id="6945"/>
    <lineage>
        <taxon>Eukaryota</taxon>
        <taxon>Metazoa</taxon>
        <taxon>Ecdysozoa</taxon>
        <taxon>Arthropoda</taxon>
        <taxon>Chelicerata</taxon>
        <taxon>Arachnida</taxon>
        <taxon>Acari</taxon>
        <taxon>Parasitiformes</taxon>
        <taxon>Ixodida</taxon>
        <taxon>Ixodoidea</taxon>
        <taxon>Ixodidae</taxon>
        <taxon>Ixodinae</taxon>
        <taxon>Ixodes</taxon>
    </lineage>
</organism>
<dbReference type="EMBL" id="DS751647">
    <property type="protein sequence ID" value="EEC08067.1"/>
    <property type="molecule type" value="Genomic_DNA"/>
</dbReference>
<evidence type="ECO:0000313" key="2">
    <source>
        <dbReference type="EnsemblMetazoa" id="ISCW005832-PA"/>
    </source>
</evidence>
<sequence>MVDMSTLRGVLWTINEAHEKDQDSLTAALRPLVSLLEGGLEQDAIGRATVAAYVGPTIAHLGHQLATLTREHRECAITRIAPELRQMVAKDWKDEGSSMLFEGGEAPSATGAEISANLRSFQYI</sequence>
<dbReference type="EMBL" id="ABJB010190137">
    <property type="status" value="NOT_ANNOTATED_CDS"/>
    <property type="molecule type" value="Genomic_DNA"/>
</dbReference>
<dbReference type="EnsemblMetazoa" id="ISCW005832-RA">
    <property type="protein sequence ID" value="ISCW005832-PA"/>
    <property type="gene ID" value="ISCW005832"/>
</dbReference>
<reference evidence="2" key="2">
    <citation type="submission" date="2020-05" db="UniProtKB">
        <authorList>
            <consortium name="EnsemblMetazoa"/>
        </authorList>
    </citation>
    <scope>IDENTIFICATION</scope>
    <source>
        <strain evidence="2">wikel</strain>
    </source>
</reference>
<keyword evidence="3" id="KW-1185">Reference proteome</keyword>
<evidence type="ECO:0000313" key="1">
    <source>
        <dbReference type="EMBL" id="EEC08067.1"/>
    </source>
</evidence>
<accession>B7PN95</accession>
<protein>
    <submittedName>
        <fullName evidence="1 2">Uncharacterized protein</fullName>
    </submittedName>
</protein>